<dbReference type="Proteomes" id="UP001172680">
    <property type="component" value="Unassembled WGS sequence"/>
</dbReference>
<sequence length="135" mass="15873">MCGRNEMIVQQNRRLPADGDSRLLLPHLKDSLDADNWLKSVEALEKQATRARRSLQIPQQRLEEERHKLIEKAMKVTLNYNPPSDLERPTKRNTFSQFSARFVLHPRHRSQSTDPTKQYPYHAWEIVPFAESNLL</sequence>
<reference evidence="1" key="1">
    <citation type="submission" date="2022-10" db="EMBL/GenBank/DDBJ databases">
        <title>Culturing micro-colonial fungi from biological soil crusts in the Mojave desert and describing Neophaeococcomyces mojavensis, and introducing the new genera and species Taxawa tesnikishii.</title>
        <authorList>
            <person name="Kurbessoian T."/>
            <person name="Stajich J.E."/>
        </authorList>
    </citation>
    <scope>NUCLEOTIDE SEQUENCE</scope>
    <source>
        <strain evidence="1">JES_115</strain>
    </source>
</reference>
<evidence type="ECO:0000313" key="2">
    <source>
        <dbReference type="Proteomes" id="UP001172680"/>
    </source>
</evidence>
<name>A0ACC2YHF8_9PEZI</name>
<keyword evidence="2" id="KW-1185">Reference proteome</keyword>
<gene>
    <name evidence="1" type="ORF">H2199_008898</name>
</gene>
<organism evidence="1 2">
    <name type="scientific">Coniosporium tulheliwenetii</name>
    <dbReference type="NCBI Taxonomy" id="3383036"/>
    <lineage>
        <taxon>Eukaryota</taxon>
        <taxon>Fungi</taxon>
        <taxon>Dikarya</taxon>
        <taxon>Ascomycota</taxon>
        <taxon>Pezizomycotina</taxon>
        <taxon>Dothideomycetes</taxon>
        <taxon>Dothideomycetes incertae sedis</taxon>
        <taxon>Coniosporium</taxon>
    </lineage>
</organism>
<evidence type="ECO:0000313" key="1">
    <source>
        <dbReference type="EMBL" id="KAJ9634615.1"/>
    </source>
</evidence>
<dbReference type="EMBL" id="JAPDRP010000031">
    <property type="protein sequence ID" value="KAJ9634615.1"/>
    <property type="molecule type" value="Genomic_DNA"/>
</dbReference>
<accession>A0ACC2YHF8</accession>
<protein>
    <submittedName>
        <fullName evidence="1">Uncharacterized protein</fullName>
    </submittedName>
</protein>
<proteinExistence type="predicted"/>
<comment type="caution">
    <text evidence="1">The sequence shown here is derived from an EMBL/GenBank/DDBJ whole genome shotgun (WGS) entry which is preliminary data.</text>
</comment>